<dbReference type="InterPro" id="IPR036188">
    <property type="entry name" value="FAD/NAD-bd_sf"/>
</dbReference>
<dbReference type="Pfam" id="PF01266">
    <property type="entry name" value="DAO"/>
    <property type="match status" value="1"/>
</dbReference>
<organism evidence="3 4">
    <name type="scientific">Pseudomonas fluorescens</name>
    <dbReference type="NCBI Taxonomy" id="294"/>
    <lineage>
        <taxon>Bacteria</taxon>
        <taxon>Pseudomonadati</taxon>
        <taxon>Pseudomonadota</taxon>
        <taxon>Gammaproteobacteria</taxon>
        <taxon>Pseudomonadales</taxon>
        <taxon>Pseudomonadaceae</taxon>
        <taxon>Pseudomonas</taxon>
    </lineage>
</organism>
<dbReference type="EMBL" id="LJXB01000063">
    <property type="protein sequence ID" value="KPU60899.1"/>
    <property type="molecule type" value="Genomic_DNA"/>
</dbReference>
<dbReference type="InterPro" id="IPR006076">
    <property type="entry name" value="FAD-dep_OxRdtase"/>
</dbReference>
<accession>A0A0P8XKM7</accession>
<feature type="domain" description="FAD dependent oxidoreductase" evidence="2">
    <location>
        <begin position="35"/>
        <end position="387"/>
    </location>
</feature>
<evidence type="ECO:0000256" key="1">
    <source>
        <dbReference type="ARBA" id="ARBA00023002"/>
    </source>
</evidence>
<keyword evidence="1" id="KW-0560">Oxidoreductase</keyword>
<dbReference type="PATRIC" id="fig|294.162.peg.1385"/>
<dbReference type="PANTHER" id="PTHR13847">
    <property type="entry name" value="SARCOSINE DEHYDROGENASE-RELATED"/>
    <property type="match status" value="1"/>
</dbReference>
<name>A0A0P8XKM7_PSEFL</name>
<dbReference type="Gene3D" id="3.50.50.60">
    <property type="entry name" value="FAD/NAD(P)-binding domain"/>
    <property type="match status" value="1"/>
</dbReference>
<evidence type="ECO:0000313" key="4">
    <source>
        <dbReference type="Proteomes" id="UP000050349"/>
    </source>
</evidence>
<dbReference type="OrthoDB" id="6925984at2"/>
<dbReference type="GO" id="GO:0005737">
    <property type="term" value="C:cytoplasm"/>
    <property type="evidence" value="ECO:0007669"/>
    <property type="project" value="TreeGrafter"/>
</dbReference>
<sequence length="432" mass="47598">MKQDSVKQKHVNSYYAATRNFTGDFPVLEGAVDCDVCVIGAGYTGLSSALFLVEAGYSVTVLEAAKVGFGASGRNGGQLVNSYSRDVDVIEERYGDKTAEILGSMIFEGADIIRQRIQHYDIQCDYRPGGIFAAMNKKQLKGLAEQKKSWERYGNKNLKMLDAADIKREIGSDAYVGGLLDMQGGHIHPLNLALGEASAIIGLGGKIYEQSAAVEINYGEPITVRTAKGLVRAKYLLIAGNAYLPQGLDNRVTSKSMPCGSQIVVTEPLSEKQARSLIKNNYCVEDCNYLLDYYRLTADNRLLYGGGVVYGAREPDDIEQLIRPKILKTFPQLKDVKIDYRWTGNFLLTMSRMPQFGRIEKNAYYMQGYSGHGVTCSHLAGKLISEMIRGDAERFDAFASLPHMPMIGGRTFSAPLTALGAVYYSLRDRFGI</sequence>
<dbReference type="PANTHER" id="PTHR13847:SF275">
    <property type="entry name" value="GAMMA-GLUTAMYLPUTRESCINE OXIDOREDUCTASE"/>
    <property type="match status" value="1"/>
</dbReference>
<dbReference type="AlphaFoldDB" id="A0A0P8XKM7"/>
<dbReference type="GO" id="GO:0016491">
    <property type="term" value="F:oxidoreductase activity"/>
    <property type="evidence" value="ECO:0007669"/>
    <property type="project" value="UniProtKB-KW"/>
</dbReference>
<comment type="caution">
    <text evidence="3">The sequence shown here is derived from an EMBL/GenBank/DDBJ whole genome shotgun (WGS) entry which is preliminary data.</text>
</comment>
<proteinExistence type="predicted"/>
<gene>
    <name evidence="3" type="ORF">AN403_4936</name>
</gene>
<evidence type="ECO:0000259" key="2">
    <source>
        <dbReference type="Pfam" id="PF01266"/>
    </source>
</evidence>
<dbReference type="Gene3D" id="3.30.9.10">
    <property type="entry name" value="D-Amino Acid Oxidase, subunit A, domain 2"/>
    <property type="match status" value="1"/>
</dbReference>
<dbReference type="SUPFAM" id="SSF51905">
    <property type="entry name" value="FAD/NAD(P)-binding domain"/>
    <property type="match status" value="1"/>
</dbReference>
<evidence type="ECO:0000313" key="3">
    <source>
        <dbReference type="EMBL" id="KPU60899.1"/>
    </source>
</evidence>
<protein>
    <submittedName>
        <fullName evidence="3">FAD dependent oxidoreductase family protein</fullName>
    </submittedName>
</protein>
<reference evidence="3 4" key="1">
    <citation type="submission" date="2015-09" db="EMBL/GenBank/DDBJ databases">
        <authorList>
            <person name="Jackson K.R."/>
            <person name="Lunt B.L."/>
            <person name="Fisher J.N.B."/>
            <person name="Gardner A.V."/>
            <person name="Bailey M.E."/>
            <person name="Deus L.M."/>
            <person name="Earl A.S."/>
            <person name="Gibby P.D."/>
            <person name="Hartmann K.A."/>
            <person name="Liu J.E."/>
            <person name="Manci A.M."/>
            <person name="Nielsen D.A."/>
            <person name="Solomon M.B."/>
            <person name="Breakwell D.P."/>
            <person name="Burnett S.H."/>
            <person name="Grose J.H."/>
        </authorList>
    </citation>
    <scope>NUCLEOTIDE SEQUENCE [LARGE SCALE GENOMIC DNA]</scope>
    <source>
        <strain evidence="3 4">S613</strain>
    </source>
</reference>
<dbReference type="RefSeq" id="WP_057396708.1">
    <property type="nucleotide sequence ID" value="NZ_LJXB01000063.1"/>
</dbReference>
<dbReference type="Proteomes" id="UP000050349">
    <property type="component" value="Unassembled WGS sequence"/>
</dbReference>